<dbReference type="Proteomes" id="UP000001940">
    <property type="component" value="Chromosome V"/>
</dbReference>
<proteinExistence type="predicted"/>
<evidence type="ECO:0000313" key="3">
    <source>
        <dbReference type="WormBase" id="F13A2.10"/>
    </source>
</evidence>
<dbReference type="EMBL" id="BX284605">
    <property type="protein sequence ID" value="CCD69370.1"/>
    <property type="molecule type" value="Genomic_DNA"/>
</dbReference>
<dbReference type="HOGENOM" id="CLU_2851791_0_0_1"/>
<dbReference type="AlphaFoldDB" id="D6VP97"/>
<dbReference type="PaxDb" id="6239-F13A2.10"/>
<dbReference type="AGR" id="WB:WBGene00195154"/>
<protein>
    <submittedName>
        <fullName evidence="1">Uncharacterized protein</fullName>
    </submittedName>
</protein>
<dbReference type="WormBase" id="F13A2.10">
    <property type="protein sequence ID" value="CE45080"/>
    <property type="gene ID" value="WBGene00195154"/>
</dbReference>
<dbReference type="RefSeq" id="NP_001256038.1">
    <property type="nucleotide sequence ID" value="NM_001269109.1"/>
</dbReference>
<gene>
    <name evidence="1" type="ORF">CELE_F13A2.10</name>
    <name evidence="1 3" type="ORF">F13A2.10</name>
</gene>
<accession>D6VP97</accession>
<organism evidence="1 2">
    <name type="scientific">Caenorhabditis elegans</name>
    <dbReference type="NCBI Taxonomy" id="6239"/>
    <lineage>
        <taxon>Eukaryota</taxon>
        <taxon>Metazoa</taxon>
        <taxon>Ecdysozoa</taxon>
        <taxon>Nematoda</taxon>
        <taxon>Chromadorea</taxon>
        <taxon>Rhabditida</taxon>
        <taxon>Rhabditina</taxon>
        <taxon>Rhabditomorpha</taxon>
        <taxon>Rhabditoidea</taxon>
        <taxon>Rhabditidae</taxon>
        <taxon>Peloderinae</taxon>
        <taxon>Caenorhabditis</taxon>
    </lineage>
</organism>
<name>D6VP97_CAEEL</name>
<reference evidence="1 2" key="1">
    <citation type="journal article" date="1998" name="Science">
        <title>Genome sequence of the nematode C. elegans: a platform for investigating biology.</title>
        <authorList>
            <consortium name="The C. elegans sequencing consortium"/>
            <person name="Sulson J.E."/>
            <person name="Waterston R."/>
        </authorList>
    </citation>
    <scope>NUCLEOTIDE SEQUENCE [LARGE SCALE GENOMIC DNA]</scope>
    <source>
        <strain evidence="1 2">Bristol N2</strain>
    </source>
</reference>
<evidence type="ECO:0000313" key="2">
    <source>
        <dbReference type="Proteomes" id="UP000001940"/>
    </source>
</evidence>
<dbReference type="Bgee" id="WBGene00195154">
    <property type="expression patterns" value="Expressed in larva and 3 other cell types or tissues"/>
</dbReference>
<dbReference type="SMR" id="D6VP97"/>
<dbReference type="CTD" id="13212585"/>
<sequence>MAGSSTRNNREFGDLLKEFASTNDTLLEEFREERRLVQRYYRRVRERMRLFGETVQVAMNNVEFK</sequence>
<dbReference type="GeneID" id="13212585"/>
<keyword evidence="2" id="KW-1185">Reference proteome</keyword>
<evidence type="ECO:0000313" key="1">
    <source>
        <dbReference type="EMBL" id="CCD69370.1"/>
    </source>
</evidence>
<dbReference type="InParanoid" id="D6VP97"/>
<dbReference type="KEGG" id="cel:CELE_F13A2.10"/>